<dbReference type="EMBL" id="KY494864">
    <property type="protein sequence ID" value="ARD70339.1"/>
    <property type="molecule type" value="Genomic_DNA"/>
</dbReference>
<evidence type="ECO:0000256" key="1">
    <source>
        <dbReference type="SAM" id="Phobius"/>
    </source>
</evidence>
<keyword evidence="1" id="KW-1133">Transmembrane helix</keyword>
<keyword evidence="1" id="KW-0812">Transmembrane</keyword>
<feature type="transmembrane region" description="Helical" evidence="1">
    <location>
        <begin position="83"/>
        <end position="103"/>
    </location>
</feature>
<organism evidence="2">
    <name type="scientific">Pseudomonas aeruginosa</name>
    <dbReference type="NCBI Taxonomy" id="287"/>
    <lineage>
        <taxon>Bacteria</taxon>
        <taxon>Pseudomonadati</taxon>
        <taxon>Pseudomonadota</taxon>
        <taxon>Gammaproteobacteria</taxon>
        <taxon>Pseudomonadales</taxon>
        <taxon>Pseudomonadaceae</taxon>
        <taxon>Pseudomonas</taxon>
    </lineage>
</organism>
<evidence type="ECO:0000313" key="2">
    <source>
        <dbReference type="EMBL" id="ARD70339.1"/>
    </source>
</evidence>
<protein>
    <recommendedName>
        <fullName evidence="3">Nicotinamide riboside transporter PnuC</fullName>
    </recommendedName>
</protein>
<proteinExistence type="predicted"/>
<name>A0A1V0M617_PSEAI</name>
<feature type="transmembrane region" description="Helical" evidence="1">
    <location>
        <begin position="59"/>
        <end position="77"/>
    </location>
</feature>
<dbReference type="AlphaFoldDB" id="A0A1V0M617"/>
<feature type="transmembrane region" description="Helical" evidence="1">
    <location>
        <begin position="34"/>
        <end position="52"/>
    </location>
</feature>
<reference evidence="2" key="1">
    <citation type="submission" date="2017-01" db="EMBL/GenBank/DDBJ databases">
        <title>Complete nucleotide sequence of an IncP-2 blaVIM-2-harboring megaplasmid from Pseudomonas aeruginosa.</title>
        <authorList>
            <person name="Botelho J."/>
            <person name="Grosso F."/>
            <person name="Mabrouk A."/>
            <person name="Peixe L."/>
        </authorList>
    </citation>
    <scope>NUCLEOTIDE SEQUENCE</scope>
    <source>
        <strain evidence="2">FFUP_PS_37</strain>
        <plasmid evidence="2">pJB37</plasmid>
    </source>
</reference>
<keyword evidence="2" id="KW-0614">Plasmid</keyword>
<geneLocation type="plasmid" evidence="2">
    <name>pJB37</name>
</geneLocation>
<keyword evidence="1" id="KW-0472">Membrane</keyword>
<sequence length="121" mass="13259">MLLQLGSGTLKLAPMDLSPASQSTADKHEAMNEIFEWVGTICGITGAALIASNVRLSPWGWWLFLISSLALCSYGLIVGAYGILLLNLCFVLTNLLGIVRVWLPYMRSRGRITTVHSEIHL</sequence>
<evidence type="ECO:0008006" key="3">
    <source>
        <dbReference type="Google" id="ProtNLM"/>
    </source>
</evidence>
<accession>A0A1V0M617</accession>